<organism evidence="3 4">
    <name type="scientific">Enterococcus mundtii</name>
    <dbReference type="NCBI Taxonomy" id="53346"/>
    <lineage>
        <taxon>Bacteria</taxon>
        <taxon>Bacillati</taxon>
        <taxon>Bacillota</taxon>
        <taxon>Bacilli</taxon>
        <taxon>Lactobacillales</taxon>
        <taxon>Enterococcaceae</taxon>
        <taxon>Enterococcus</taxon>
    </lineage>
</organism>
<protein>
    <recommendedName>
        <fullName evidence="2">WxL domain-containing protein</fullName>
    </recommendedName>
</protein>
<dbReference type="Proteomes" id="UP000195024">
    <property type="component" value="Unassembled WGS sequence"/>
</dbReference>
<accession>A0A242KHF7</accession>
<name>A0A242KHF7_ENTMU</name>
<dbReference type="InterPro" id="IPR027994">
    <property type="entry name" value="WxL_dom"/>
</dbReference>
<proteinExistence type="predicted"/>
<gene>
    <name evidence="3" type="ORF">A5802_003320</name>
</gene>
<dbReference type="EMBL" id="NGMS01000008">
    <property type="protein sequence ID" value="OTP19980.1"/>
    <property type="molecule type" value="Genomic_DNA"/>
</dbReference>
<evidence type="ECO:0000313" key="3">
    <source>
        <dbReference type="EMBL" id="OTP19980.1"/>
    </source>
</evidence>
<dbReference type="Pfam" id="PF13731">
    <property type="entry name" value="WxL"/>
    <property type="match status" value="1"/>
</dbReference>
<dbReference type="Pfam" id="PF20585">
    <property type="entry name" value="Pectate_lyase_5"/>
    <property type="match status" value="1"/>
</dbReference>
<sequence length="1000" mass="109189">MKIKKVLVVASVSLLCFPSLFFPVISTSIPVSAIENSVELSRESELMDPLTSTTETKASIFSFEENQEPPIANKQFQLVVRSSQDVSEFVLNLPEGVSIVEDKQSADSKFTNIEGNQWQVWTNSPQMTFSIPLVVEKAGAYEIAVGESKMTLNIQAEESQQTSEQGVTSSEEKETAKTEVSTVEEEASVSSDEKSSTIDTSQNDPEQVTESARSTKEASVQDVANWEEFIRAFVDPSITTINVISDFQTPDNPRLNLTDITTGGTNNPNGGTAFVYLNVANISRNLTVEGNGHQIDFRAITLCFNNITANSSTPWNIALKDLEIYHGNYYGPLTFNDLNVTNQTASQITYHNITNYGNQLIHSPYSSIKISGKSSSKQVSEYTSSFGTWRINALDQTNIYASNLTIVEDAEVELETISAGNLDLGGVVHSNNNFRMEKNSSLNAVSKGNAGEADGTSLLVRRGSVEIDEGAKLNLVPQNLRSAISLRTANSSLRIKEKGVLTIDSKGTKANANGALYNIIWMAAGSNLLVESGSILNIVATEMAASPSNIVHVNGNATVSIGKDATLNIKSDSTSNAQNLMYFASAGSTFEFSDAQEVNLERTGTIAGTSTANGLINIAGSTGLLDIDVQSLKQWARGNFEATPDHSWIPIFNLNLRYTGVVPRIETVSSISQETADSFKQYFTTQNVQRILFEKIPDVEVTIDPLTEDPNEVNSHTITGKANPNSVIRFSGDPAIPSGSITSPDISESEKYHTTADENGDYRYELPEDRRFTAGNTVTAYAFLNGKNDTASTIVEEKIVVAPVDPLDPETEIAPENKPEIPEDQGRLSLDFVSQFNFDTQKISVSDQTYYAQPQRLLNEDGTVNESEERPNFVQISDRRAGNERSGWQLSVTQNEQFRNESGHELIGSEIQLFNQELVTAQGGMAPTLQEETTQRIIPNTKKILLQADEESGTGTWIYRLGNQQTANKSVGLYVPRGTNPEATSYSTTLTWELSAVPGN</sequence>
<evidence type="ECO:0000313" key="4">
    <source>
        <dbReference type="Proteomes" id="UP000195024"/>
    </source>
</evidence>
<dbReference type="AlphaFoldDB" id="A0A242KHF7"/>
<feature type="compositionally biased region" description="Polar residues" evidence="1">
    <location>
        <begin position="198"/>
        <end position="212"/>
    </location>
</feature>
<feature type="domain" description="WxL" evidence="2">
    <location>
        <begin position="795"/>
        <end position="998"/>
    </location>
</feature>
<comment type="caution">
    <text evidence="3">The sequence shown here is derived from an EMBL/GenBank/DDBJ whole genome shotgun (WGS) entry which is preliminary data.</text>
</comment>
<feature type="compositionally biased region" description="Basic and acidic residues" evidence="1">
    <location>
        <begin position="748"/>
        <end position="760"/>
    </location>
</feature>
<feature type="region of interest" description="Disordered" evidence="1">
    <location>
        <begin position="157"/>
        <end position="219"/>
    </location>
</feature>
<dbReference type="InterPro" id="IPR046776">
    <property type="entry name" value="Pectate_lyase_5"/>
</dbReference>
<feature type="region of interest" description="Disordered" evidence="1">
    <location>
        <begin position="731"/>
        <end position="760"/>
    </location>
</feature>
<dbReference type="RefSeq" id="WP_086335707.1">
    <property type="nucleotide sequence ID" value="NZ_NGMS01000008.1"/>
</dbReference>
<evidence type="ECO:0000256" key="1">
    <source>
        <dbReference type="SAM" id="MobiDB-lite"/>
    </source>
</evidence>
<feature type="compositionally biased region" description="Polar residues" evidence="1">
    <location>
        <begin position="157"/>
        <end position="166"/>
    </location>
</feature>
<evidence type="ECO:0000259" key="2">
    <source>
        <dbReference type="Pfam" id="PF13731"/>
    </source>
</evidence>
<reference evidence="3 4" key="1">
    <citation type="submission" date="2017-05" db="EMBL/GenBank/DDBJ databases">
        <title>The Genome Sequence of Enterococcus mundtii 6B1_DIV0119.</title>
        <authorList>
            <consortium name="The Broad Institute Genomics Platform"/>
            <consortium name="The Broad Institute Genomic Center for Infectious Diseases"/>
            <person name="Earl A."/>
            <person name="Manson A."/>
            <person name="Schwartman J."/>
            <person name="Gilmore M."/>
            <person name="Abouelleil A."/>
            <person name="Cao P."/>
            <person name="Chapman S."/>
            <person name="Cusick C."/>
            <person name="Shea T."/>
            <person name="Young S."/>
            <person name="Neafsey D."/>
            <person name="Nusbaum C."/>
            <person name="Birren B."/>
        </authorList>
    </citation>
    <scope>NUCLEOTIDE SEQUENCE [LARGE SCALE GENOMIC DNA]</scope>
    <source>
        <strain evidence="3 4">6B1_DIV0119</strain>
    </source>
</reference>